<evidence type="ECO:0000313" key="4">
    <source>
        <dbReference type="Proteomes" id="UP001306950"/>
    </source>
</evidence>
<dbReference type="InterPro" id="IPR000794">
    <property type="entry name" value="Beta-ketoacyl_synthase"/>
</dbReference>
<dbReference type="PANTHER" id="PTHR11712:SF336">
    <property type="entry name" value="3-OXOACYL-[ACYL-CARRIER-PROTEIN] SYNTHASE, MITOCHONDRIAL"/>
    <property type="match status" value="1"/>
</dbReference>
<dbReference type="Gene3D" id="3.40.47.10">
    <property type="match status" value="1"/>
</dbReference>
<protein>
    <submittedName>
        <fullName evidence="3">Beta-ketoacyl synthase N-terminal-like domain-containing protein</fullName>
    </submittedName>
</protein>
<dbReference type="InterPro" id="IPR014030">
    <property type="entry name" value="Ketoacyl_synth_N"/>
</dbReference>
<gene>
    <name evidence="3" type="ORF">V3851_08795</name>
</gene>
<comment type="caution">
    <text evidence="3">The sequence shown here is derived from an EMBL/GenBank/DDBJ whole genome shotgun (WGS) entry which is preliminary data.</text>
</comment>
<keyword evidence="1" id="KW-0808">Transferase</keyword>
<sequence>MTRVFITGESLLVGTERREASIASIPSGDYDLASKGIQTRSMDRVSILTLAAATSALEKAGGFKGVDSTDTGLALGTMYGPLDSIHNFDMVSLETGALSVNPALFPNTVMNSTACRTGIHLEIAGPLYTVSNGITSSLDAVGLAYEHIRHGFAVSMLAGGVDEQSYLQARIHKSRFPLVETCGFVVLKAADRFESDFEYVLAEITGFVSAGNDSEHEFPSSLFEKIGDWLRSSGMNSNEIGLVSVCSDSGISESVDWQNALCRNLNYSGPVETLMEDRMSASGIYQIVTALRAKDKLLANGRYHMILNVSVEQFSWLALDVSPQF</sequence>
<evidence type="ECO:0000313" key="3">
    <source>
        <dbReference type="EMBL" id="MEF2965925.1"/>
    </source>
</evidence>
<dbReference type="Proteomes" id="UP001306950">
    <property type="component" value="Unassembled WGS sequence"/>
</dbReference>
<dbReference type="SUPFAM" id="SSF53901">
    <property type="entry name" value="Thiolase-like"/>
    <property type="match status" value="2"/>
</dbReference>
<keyword evidence="4" id="KW-1185">Reference proteome</keyword>
<accession>A0ABU7VR22</accession>
<evidence type="ECO:0000259" key="2">
    <source>
        <dbReference type="Pfam" id="PF00109"/>
    </source>
</evidence>
<feature type="domain" description="Beta-ketoacyl synthase-like N-terminal" evidence="2">
    <location>
        <begin position="30"/>
        <end position="162"/>
    </location>
</feature>
<dbReference type="PANTHER" id="PTHR11712">
    <property type="entry name" value="POLYKETIDE SYNTHASE-RELATED"/>
    <property type="match status" value="1"/>
</dbReference>
<dbReference type="InterPro" id="IPR016039">
    <property type="entry name" value="Thiolase-like"/>
</dbReference>
<dbReference type="Pfam" id="PF00109">
    <property type="entry name" value="ketoacyl-synt"/>
    <property type="match status" value="1"/>
</dbReference>
<dbReference type="RefSeq" id="WP_331846149.1">
    <property type="nucleotide sequence ID" value="NZ_JAZHPZ010000003.1"/>
</dbReference>
<evidence type="ECO:0000256" key="1">
    <source>
        <dbReference type="ARBA" id="ARBA00022679"/>
    </source>
</evidence>
<organism evidence="3 4">
    <name type="scientific">Paenibacillus haidiansis</name>
    <dbReference type="NCBI Taxonomy" id="1574488"/>
    <lineage>
        <taxon>Bacteria</taxon>
        <taxon>Bacillati</taxon>
        <taxon>Bacillota</taxon>
        <taxon>Bacilli</taxon>
        <taxon>Bacillales</taxon>
        <taxon>Paenibacillaceae</taxon>
        <taxon>Paenibacillus</taxon>
    </lineage>
</organism>
<name>A0ABU7VR22_9BACL</name>
<reference evidence="3 4" key="1">
    <citation type="submission" date="2024-02" db="EMBL/GenBank/DDBJ databases">
        <title>A nitrogen-fixing paenibacillus bacterium.</title>
        <authorList>
            <person name="Zhang W.L."/>
            <person name="Chen S.F."/>
        </authorList>
    </citation>
    <scope>NUCLEOTIDE SEQUENCE [LARGE SCALE GENOMIC DNA]</scope>
    <source>
        <strain evidence="3 4">M1</strain>
    </source>
</reference>
<proteinExistence type="predicted"/>
<dbReference type="EMBL" id="JAZHPZ010000003">
    <property type="protein sequence ID" value="MEF2965925.1"/>
    <property type="molecule type" value="Genomic_DNA"/>
</dbReference>